<evidence type="ECO:0000256" key="6">
    <source>
        <dbReference type="SAM" id="Phobius"/>
    </source>
</evidence>
<accession>A0A8J2YU15</accession>
<keyword evidence="4 6" id="KW-1133">Transmembrane helix</keyword>
<protein>
    <recommendedName>
        <fullName evidence="7">Type II secretion system protein GspF domain-containing protein</fullName>
    </recommendedName>
</protein>
<dbReference type="Proteomes" id="UP000646365">
    <property type="component" value="Unassembled WGS sequence"/>
</dbReference>
<keyword evidence="3 6" id="KW-0812">Transmembrane</keyword>
<feature type="transmembrane region" description="Helical" evidence="6">
    <location>
        <begin position="255"/>
        <end position="276"/>
    </location>
</feature>
<keyword evidence="5 6" id="KW-0472">Membrane</keyword>
<dbReference type="Gene3D" id="1.20.81.30">
    <property type="entry name" value="Type II secretion system (T2SS), domain F"/>
    <property type="match status" value="1"/>
</dbReference>
<evidence type="ECO:0000313" key="8">
    <source>
        <dbReference type="EMBL" id="GGF19578.1"/>
    </source>
</evidence>
<proteinExistence type="predicted"/>
<comment type="caution">
    <text evidence="8">The sequence shown here is derived from an EMBL/GenBank/DDBJ whole genome shotgun (WGS) entry which is preliminary data.</text>
</comment>
<name>A0A8J2YU15_9PROT</name>
<dbReference type="PANTHER" id="PTHR35007:SF1">
    <property type="entry name" value="PILUS ASSEMBLY PROTEIN"/>
    <property type="match status" value="1"/>
</dbReference>
<evidence type="ECO:0000256" key="1">
    <source>
        <dbReference type="ARBA" id="ARBA00004651"/>
    </source>
</evidence>
<evidence type="ECO:0000256" key="5">
    <source>
        <dbReference type="ARBA" id="ARBA00023136"/>
    </source>
</evidence>
<gene>
    <name evidence="8" type="ORF">GCM10011611_26900</name>
</gene>
<evidence type="ECO:0000256" key="2">
    <source>
        <dbReference type="ARBA" id="ARBA00022475"/>
    </source>
</evidence>
<dbReference type="RefSeq" id="WP_189046481.1">
    <property type="nucleotide sequence ID" value="NZ_BMJQ01000006.1"/>
</dbReference>
<feature type="transmembrane region" description="Helical" evidence="6">
    <location>
        <begin position="6"/>
        <end position="24"/>
    </location>
</feature>
<reference evidence="8" key="1">
    <citation type="journal article" date="2014" name="Int. J. Syst. Evol. Microbiol.">
        <title>Complete genome sequence of Corynebacterium casei LMG S-19264T (=DSM 44701T), isolated from a smear-ripened cheese.</title>
        <authorList>
            <consortium name="US DOE Joint Genome Institute (JGI-PGF)"/>
            <person name="Walter F."/>
            <person name="Albersmeier A."/>
            <person name="Kalinowski J."/>
            <person name="Ruckert C."/>
        </authorList>
    </citation>
    <scope>NUCLEOTIDE SEQUENCE</scope>
    <source>
        <strain evidence="8">CGMCC 1.15725</strain>
    </source>
</reference>
<dbReference type="GO" id="GO:0005886">
    <property type="term" value="C:plasma membrane"/>
    <property type="evidence" value="ECO:0007669"/>
    <property type="project" value="UniProtKB-SubCell"/>
</dbReference>
<feature type="transmembrane region" description="Helical" evidence="6">
    <location>
        <begin position="109"/>
        <end position="130"/>
    </location>
</feature>
<reference evidence="8" key="2">
    <citation type="submission" date="2020-09" db="EMBL/GenBank/DDBJ databases">
        <authorList>
            <person name="Sun Q."/>
            <person name="Zhou Y."/>
        </authorList>
    </citation>
    <scope>NUCLEOTIDE SEQUENCE</scope>
    <source>
        <strain evidence="8">CGMCC 1.15725</strain>
    </source>
</reference>
<dbReference type="PANTHER" id="PTHR35007">
    <property type="entry name" value="INTEGRAL MEMBRANE PROTEIN-RELATED"/>
    <property type="match status" value="1"/>
</dbReference>
<keyword evidence="2" id="KW-1003">Cell membrane</keyword>
<dbReference type="AlphaFoldDB" id="A0A8J2YU15"/>
<comment type="subcellular location">
    <subcellularLocation>
        <location evidence="1">Cell membrane</location>
        <topology evidence="1">Multi-pass membrane protein</topology>
    </subcellularLocation>
</comment>
<feature type="domain" description="Type II secretion system protein GspF" evidence="7">
    <location>
        <begin position="149"/>
        <end position="274"/>
    </location>
</feature>
<feature type="transmembrane region" description="Helical" evidence="6">
    <location>
        <begin position="84"/>
        <end position="103"/>
    </location>
</feature>
<dbReference type="InterPro" id="IPR042094">
    <property type="entry name" value="T2SS_GspF_sf"/>
</dbReference>
<dbReference type="Pfam" id="PF00482">
    <property type="entry name" value="T2SSF"/>
    <property type="match status" value="1"/>
</dbReference>
<sequence>MRIDPWLLISALAFCGLVAAVILLSSSSKKKSVAVKRLQSLLPDKDSKLEQPDETQPKEHLLALLPSGLQRRMRGALAATGNKLSFGGLALVALVSGAVTATLGAVLGISLAVTAIAVVVTATGFPWFLLRSLKAKHRANFLRLFPDAIDLIVRAVRAGLPVSVALDAAGKETPEPVGSEFSYIIADMRIGLDLDEALARAAQRIRLVDFDFFVASLVLQRKSGGNLSETLAVLSSVLRKREELRSKTKAITSEARMSAVVLACLPVFCGLAILFLNPSYFSIMLTDPKGAYVIGGTLASLTLGILSMRVLIQKALA</sequence>
<dbReference type="EMBL" id="BMJQ01000006">
    <property type="protein sequence ID" value="GGF19578.1"/>
    <property type="molecule type" value="Genomic_DNA"/>
</dbReference>
<feature type="transmembrane region" description="Helical" evidence="6">
    <location>
        <begin position="291"/>
        <end position="312"/>
    </location>
</feature>
<evidence type="ECO:0000259" key="7">
    <source>
        <dbReference type="Pfam" id="PF00482"/>
    </source>
</evidence>
<evidence type="ECO:0000313" key="9">
    <source>
        <dbReference type="Proteomes" id="UP000646365"/>
    </source>
</evidence>
<keyword evidence="9" id="KW-1185">Reference proteome</keyword>
<evidence type="ECO:0000256" key="4">
    <source>
        <dbReference type="ARBA" id="ARBA00022989"/>
    </source>
</evidence>
<organism evidence="8 9">
    <name type="scientific">Aliidongia dinghuensis</name>
    <dbReference type="NCBI Taxonomy" id="1867774"/>
    <lineage>
        <taxon>Bacteria</taxon>
        <taxon>Pseudomonadati</taxon>
        <taxon>Pseudomonadota</taxon>
        <taxon>Alphaproteobacteria</taxon>
        <taxon>Rhodospirillales</taxon>
        <taxon>Dongiaceae</taxon>
        <taxon>Aliidongia</taxon>
    </lineage>
</organism>
<dbReference type="InterPro" id="IPR018076">
    <property type="entry name" value="T2SS_GspF_dom"/>
</dbReference>
<evidence type="ECO:0000256" key="3">
    <source>
        <dbReference type="ARBA" id="ARBA00022692"/>
    </source>
</evidence>